<accession>A0A0G4FF28</accession>
<dbReference type="EMBL" id="CDMZ01000317">
    <property type="protein sequence ID" value="CEM11647.1"/>
    <property type="molecule type" value="Genomic_DNA"/>
</dbReference>
<dbReference type="VEuPathDB" id="CryptoDB:Cvel_16618"/>
<organism evidence="1">
    <name type="scientific">Chromera velia CCMP2878</name>
    <dbReference type="NCBI Taxonomy" id="1169474"/>
    <lineage>
        <taxon>Eukaryota</taxon>
        <taxon>Sar</taxon>
        <taxon>Alveolata</taxon>
        <taxon>Colpodellida</taxon>
        <taxon>Chromeraceae</taxon>
        <taxon>Chromera</taxon>
    </lineage>
</organism>
<name>A0A0G4FF28_9ALVE</name>
<evidence type="ECO:0000313" key="1">
    <source>
        <dbReference type="EMBL" id="CEM11647.1"/>
    </source>
</evidence>
<protein>
    <submittedName>
        <fullName evidence="1">Uncharacterized protein</fullName>
    </submittedName>
</protein>
<sequence>MQLIGLQQEGGIRSSVGGLKVAVAQSRSSKARGEGGLRTFGRSTVPPTLGAQLDDELNEQIGRCLRSLTETALTAGISMTRYQPAFGALVELVNARERRGLRYSAREVFEAFSRGLQTVLSSERNRRLLETSFADLIEELARGALVLPRPV</sequence>
<gene>
    <name evidence="1" type="ORF">Cvel_16618</name>
</gene>
<reference evidence="1" key="1">
    <citation type="submission" date="2014-11" db="EMBL/GenBank/DDBJ databases">
        <authorList>
            <person name="Otto D Thomas"/>
            <person name="Naeem Raeece"/>
        </authorList>
    </citation>
    <scope>NUCLEOTIDE SEQUENCE</scope>
</reference>
<dbReference type="AlphaFoldDB" id="A0A0G4FF28"/>
<proteinExistence type="predicted"/>